<keyword evidence="1" id="KW-1133">Transmembrane helix</keyword>
<proteinExistence type="predicted"/>
<gene>
    <name evidence="2" type="ORF">Enr17x_30830</name>
</gene>
<evidence type="ECO:0000313" key="3">
    <source>
        <dbReference type="Proteomes" id="UP000318313"/>
    </source>
</evidence>
<dbReference type="RefSeq" id="WP_145309955.1">
    <property type="nucleotide sequence ID" value="NZ_CP037452.1"/>
</dbReference>
<protein>
    <submittedName>
        <fullName evidence="2">Uncharacterized protein</fullName>
    </submittedName>
</protein>
<dbReference type="KEGG" id="gfm:Enr17x_30830"/>
<dbReference type="OrthoDB" id="289615at2"/>
<reference evidence="2 3" key="1">
    <citation type="submission" date="2019-03" db="EMBL/GenBank/DDBJ databases">
        <title>Deep-cultivation of Planctomycetes and their phenomic and genomic characterization uncovers novel biology.</title>
        <authorList>
            <person name="Wiegand S."/>
            <person name="Jogler M."/>
            <person name="Boedeker C."/>
            <person name="Pinto D."/>
            <person name="Vollmers J."/>
            <person name="Rivas-Marin E."/>
            <person name="Kohn T."/>
            <person name="Peeters S.H."/>
            <person name="Heuer A."/>
            <person name="Rast P."/>
            <person name="Oberbeckmann S."/>
            <person name="Bunk B."/>
            <person name="Jeske O."/>
            <person name="Meyerdierks A."/>
            <person name="Storesund J.E."/>
            <person name="Kallscheuer N."/>
            <person name="Luecker S."/>
            <person name="Lage O.M."/>
            <person name="Pohl T."/>
            <person name="Merkel B.J."/>
            <person name="Hornburger P."/>
            <person name="Mueller R.-W."/>
            <person name="Bruemmer F."/>
            <person name="Labrenz M."/>
            <person name="Spormann A.M."/>
            <person name="Op den Camp H."/>
            <person name="Overmann J."/>
            <person name="Amann R."/>
            <person name="Jetten M.S.M."/>
            <person name="Mascher T."/>
            <person name="Medema M.H."/>
            <person name="Devos D.P."/>
            <person name="Kaster A.-K."/>
            <person name="Ovreas L."/>
            <person name="Rohde M."/>
            <person name="Galperin M.Y."/>
            <person name="Jogler C."/>
        </authorList>
    </citation>
    <scope>NUCLEOTIDE SEQUENCE [LARGE SCALE GENOMIC DNA]</scope>
    <source>
        <strain evidence="2 3">Enr17</strain>
    </source>
</reference>
<keyword evidence="1" id="KW-0812">Transmembrane</keyword>
<sequence length="195" mass="21285">MKNHFSNATPDNDPVDLDWVAFQYLSNELSEQESEAFELLLSERQEAREALATATQLLAGLKTLEPVPVVNSSAARTTQATLNTRSTLVSRPQQWALISCAAVLLVTVTFLLTRPAADDTPGTTLAQTEPSQEDLEHVLDLWSESAEDSSITVALTPSAESIDFIDQPNALAENQSLDIPEWLYTAVSLPEESVN</sequence>
<keyword evidence="3" id="KW-1185">Reference proteome</keyword>
<feature type="transmembrane region" description="Helical" evidence="1">
    <location>
        <begin position="95"/>
        <end position="113"/>
    </location>
</feature>
<dbReference type="AlphaFoldDB" id="A0A518ID44"/>
<evidence type="ECO:0000313" key="2">
    <source>
        <dbReference type="EMBL" id="QDV51031.1"/>
    </source>
</evidence>
<keyword evidence="1" id="KW-0472">Membrane</keyword>
<dbReference type="Proteomes" id="UP000318313">
    <property type="component" value="Chromosome"/>
</dbReference>
<evidence type="ECO:0000256" key="1">
    <source>
        <dbReference type="SAM" id="Phobius"/>
    </source>
</evidence>
<name>A0A518ID44_9PLAN</name>
<accession>A0A518ID44</accession>
<dbReference type="EMBL" id="CP037452">
    <property type="protein sequence ID" value="QDV51031.1"/>
    <property type="molecule type" value="Genomic_DNA"/>
</dbReference>
<organism evidence="2 3">
    <name type="scientific">Gimesia fumaroli</name>
    <dbReference type="NCBI Taxonomy" id="2527976"/>
    <lineage>
        <taxon>Bacteria</taxon>
        <taxon>Pseudomonadati</taxon>
        <taxon>Planctomycetota</taxon>
        <taxon>Planctomycetia</taxon>
        <taxon>Planctomycetales</taxon>
        <taxon>Planctomycetaceae</taxon>
        <taxon>Gimesia</taxon>
    </lineage>
</organism>